<evidence type="ECO:0000256" key="1">
    <source>
        <dbReference type="ARBA" id="ARBA00004571"/>
    </source>
</evidence>
<dbReference type="PANTHER" id="PTHR34501:SF9">
    <property type="entry name" value="MAJOR OUTER MEMBRANE PROTEIN P.IA"/>
    <property type="match status" value="1"/>
</dbReference>
<keyword evidence="9" id="KW-0472">Membrane</keyword>
<dbReference type="CDD" id="cd00342">
    <property type="entry name" value="gram_neg_porins"/>
    <property type="match status" value="1"/>
</dbReference>
<gene>
    <name evidence="12" type="ORF">HH212_24590</name>
</gene>
<evidence type="ECO:0000256" key="6">
    <source>
        <dbReference type="ARBA" id="ARBA00022729"/>
    </source>
</evidence>
<protein>
    <submittedName>
        <fullName evidence="12">Porin</fullName>
    </submittedName>
</protein>
<accession>A0A7Z2W0G4</accession>
<keyword evidence="13" id="KW-1185">Reference proteome</keyword>
<name>A0A7Z2W0G4_9BURK</name>
<keyword evidence="10" id="KW-0998">Cell outer membrane</keyword>
<evidence type="ECO:0000313" key="12">
    <source>
        <dbReference type="EMBL" id="QJE02792.1"/>
    </source>
</evidence>
<dbReference type="SUPFAM" id="SSF56935">
    <property type="entry name" value="Porins"/>
    <property type="match status" value="1"/>
</dbReference>
<dbReference type="Pfam" id="PF13609">
    <property type="entry name" value="Porin_4"/>
    <property type="match status" value="1"/>
</dbReference>
<dbReference type="KEGG" id="mfy:HH212_24590"/>
<dbReference type="InterPro" id="IPR033900">
    <property type="entry name" value="Gram_neg_porin_domain"/>
</dbReference>
<evidence type="ECO:0000256" key="9">
    <source>
        <dbReference type="ARBA" id="ARBA00023136"/>
    </source>
</evidence>
<keyword evidence="4" id="KW-1134">Transmembrane beta strand</keyword>
<comment type="subcellular location">
    <subcellularLocation>
        <location evidence="1">Cell outer membrane</location>
        <topology evidence="1">Multi-pass membrane protein</topology>
    </subcellularLocation>
</comment>
<reference evidence="12 13" key="1">
    <citation type="submission" date="2020-04" db="EMBL/GenBank/DDBJ databases">
        <title>Genome sequencing of novel species.</title>
        <authorList>
            <person name="Heo J."/>
            <person name="Kim S.-J."/>
            <person name="Kim J.-S."/>
            <person name="Hong S.-B."/>
            <person name="Kwon S.-W."/>
        </authorList>
    </citation>
    <scope>NUCLEOTIDE SEQUENCE [LARGE SCALE GENOMIC DNA]</scope>
    <source>
        <strain evidence="12 13">GN2-R2</strain>
    </source>
</reference>
<dbReference type="RefSeq" id="WP_170204874.1">
    <property type="nucleotide sequence ID" value="NZ_CP051685.1"/>
</dbReference>
<dbReference type="InterPro" id="IPR001702">
    <property type="entry name" value="Porin_Gram-ve"/>
</dbReference>
<dbReference type="PANTHER" id="PTHR34501">
    <property type="entry name" value="PROTEIN YDDL-RELATED"/>
    <property type="match status" value="1"/>
</dbReference>
<dbReference type="GO" id="GO:0009279">
    <property type="term" value="C:cell outer membrane"/>
    <property type="evidence" value="ECO:0007669"/>
    <property type="project" value="UniProtKB-SubCell"/>
</dbReference>
<evidence type="ECO:0000259" key="11">
    <source>
        <dbReference type="Pfam" id="PF13609"/>
    </source>
</evidence>
<evidence type="ECO:0000256" key="3">
    <source>
        <dbReference type="ARBA" id="ARBA00022448"/>
    </source>
</evidence>
<dbReference type="InterPro" id="IPR050298">
    <property type="entry name" value="Gram-neg_bact_OMP"/>
</dbReference>
<organism evidence="12 13">
    <name type="scientific">Massilia forsythiae</name>
    <dbReference type="NCBI Taxonomy" id="2728020"/>
    <lineage>
        <taxon>Bacteria</taxon>
        <taxon>Pseudomonadati</taxon>
        <taxon>Pseudomonadota</taxon>
        <taxon>Betaproteobacteria</taxon>
        <taxon>Burkholderiales</taxon>
        <taxon>Oxalobacteraceae</taxon>
        <taxon>Telluria group</taxon>
        <taxon>Massilia</taxon>
    </lineage>
</organism>
<dbReference type="PRINTS" id="PR00184">
    <property type="entry name" value="NEISSPPORIN"/>
</dbReference>
<dbReference type="GO" id="GO:0034220">
    <property type="term" value="P:monoatomic ion transmembrane transport"/>
    <property type="evidence" value="ECO:0007669"/>
    <property type="project" value="InterPro"/>
</dbReference>
<dbReference type="PRINTS" id="PR00182">
    <property type="entry name" value="ECOLNEIPORIN"/>
</dbReference>
<keyword evidence="3" id="KW-0813">Transport</keyword>
<evidence type="ECO:0000313" key="13">
    <source>
        <dbReference type="Proteomes" id="UP000502415"/>
    </source>
</evidence>
<keyword evidence="7" id="KW-0406">Ion transport</keyword>
<keyword evidence="8" id="KW-0626">Porin</keyword>
<feature type="domain" description="Porin" evidence="11">
    <location>
        <begin position="8"/>
        <end position="334"/>
    </location>
</feature>
<evidence type="ECO:0000256" key="5">
    <source>
        <dbReference type="ARBA" id="ARBA00022692"/>
    </source>
</evidence>
<proteinExistence type="predicted"/>
<evidence type="ECO:0000256" key="2">
    <source>
        <dbReference type="ARBA" id="ARBA00011233"/>
    </source>
</evidence>
<dbReference type="GO" id="GO:0046930">
    <property type="term" value="C:pore complex"/>
    <property type="evidence" value="ECO:0007669"/>
    <property type="project" value="UniProtKB-KW"/>
</dbReference>
<keyword evidence="5" id="KW-0812">Transmembrane</keyword>
<evidence type="ECO:0000256" key="8">
    <source>
        <dbReference type="ARBA" id="ARBA00023114"/>
    </source>
</evidence>
<comment type="subunit">
    <text evidence="2">Homotrimer.</text>
</comment>
<evidence type="ECO:0000256" key="7">
    <source>
        <dbReference type="ARBA" id="ARBA00023065"/>
    </source>
</evidence>
<sequence>MKKIAIAAAIAACTVPGMQARAQTAVQIYGIVDAAVEHYTNADAAGHSRTWMPSLGGGMFPSRLGFKGSEYLGGGLKAIFTLENGIQLDTGANGQNRLFGRQAWVGLAGDWGQVTLGRNYNMIYNSMPEFDLSGPSQYGLGSLDPAIPNGRTDNSIAYKGSFKGVTVGATYSLGRDVSNAGGPAGTNCAGENAADAQACREWSAMLRYDGAAWGAVGAYDRKRGGAGAAAGLTASTLSDSRAHGGVYARFGAWKVSGGAVVRDNEGAPAAPRSNLYYLSAAYKLTPALTVDGQLARLDYRNSGNDSKQALLRAMFDFSKRTTVYVAGGRIDNGGSAAVTITAGGSVGAGLAQNALLAGIKHGF</sequence>
<evidence type="ECO:0000256" key="4">
    <source>
        <dbReference type="ARBA" id="ARBA00022452"/>
    </source>
</evidence>
<dbReference type="InterPro" id="IPR002299">
    <property type="entry name" value="Porin_Neis"/>
</dbReference>
<dbReference type="AlphaFoldDB" id="A0A7Z2W0G4"/>
<dbReference type="Proteomes" id="UP000502415">
    <property type="component" value="Chromosome"/>
</dbReference>
<keyword evidence="6" id="KW-0732">Signal</keyword>
<evidence type="ECO:0000256" key="10">
    <source>
        <dbReference type="ARBA" id="ARBA00023237"/>
    </source>
</evidence>
<dbReference type="GO" id="GO:0015288">
    <property type="term" value="F:porin activity"/>
    <property type="evidence" value="ECO:0007669"/>
    <property type="project" value="UniProtKB-KW"/>
</dbReference>
<dbReference type="EMBL" id="CP051685">
    <property type="protein sequence ID" value="QJE02792.1"/>
    <property type="molecule type" value="Genomic_DNA"/>
</dbReference>
<dbReference type="InterPro" id="IPR023614">
    <property type="entry name" value="Porin_dom_sf"/>
</dbReference>
<dbReference type="Gene3D" id="2.40.160.10">
    <property type="entry name" value="Porin"/>
    <property type="match status" value="1"/>
</dbReference>